<protein>
    <submittedName>
        <fullName evidence="2">Uncharacterized protein</fullName>
    </submittedName>
</protein>
<dbReference type="EMBL" id="GBXM01069374">
    <property type="protein sequence ID" value="JAH39203.1"/>
    <property type="molecule type" value="Transcribed_RNA"/>
</dbReference>
<reference evidence="2" key="2">
    <citation type="journal article" date="2015" name="Fish Shellfish Immunol.">
        <title>Early steps in the European eel (Anguilla anguilla)-Vibrio vulnificus interaction in the gills: Role of the RtxA13 toxin.</title>
        <authorList>
            <person name="Callol A."/>
            <person name="Pajuelo D."/>
            <person name="Ebbesson L."/>
            <person name="Teles M."/>
            <person name="MacKenzie S."/>
            <person name="Amaro C."/>
        </authorList>
    </citation>
    <scope>NUCLEOTIDE SEQUENCE</scope>
</reference>
<name>A0A0E9SFA3_ANGAN</name>
<feature type="compositionally biased region" description="Basic and acidic residues" evidence="1">
    <location>
        <begin position="54"/>
        <end position="68"/>
    </location>
</feature>
<accession>A0A0E9SFA3</accession>
<organism evidence="2">
    <name type="scientific">Anguilla anguilla</name>
    <name type="common">European freshwater eel</name>
    <name type="synonym">Muraena anguilla</name>
    <dbReference type="NCBI Taxonomy" id="7936"/>
    <lineage>
        <taxon>Eukaryota</taxon>
        <taxon>Metazoa</taxon>
        <taxon>Chordata</taxon>
        <taxon>Craniata</taxon>
        <taxon>Vertebrata</taxon>
        <taxon>Euteleostomi</taxon>
        <taxon>Actinopterygii</taxon>
        <taxon>Neopterygii</taxon>
        <taxon>Teleostei</taxon>
        <taxon>Anguilliformes</taxon>
        <taxon>Anguillidae</taxon>
        <taxon>Anguilla</taxon>
    </lineage>
</organism>
<dbReference type="AlphaFoldDB" id="A0A0E9SFA3"/>
<evidence type="ECO:0000256" key="1">
    <source>
        <dbReference type="SAM" id="MobiDB-lite"/>
    </source>
</evidence>
<evidence type="ECO:0000313" key="2">
    <source>
        <dbReference type="EMBL" id="JAH39203.1"/>
    </source>
</evidence>
<feature type="compositionally biased region" description="Polar residues" evidence="1">
    <location>
        <begin position="70"/>
        <end position="79"/>
    </location>
</feature>
<sequence length="79" mass="8963">MCSCTCIANTVRSSCRALCAVPLVCKHYQKLVLGFFWMCTIVKTHLLSTPFPTQEERPEEHNSSDKQPFRSGSASRRNK</sequence>
<proteinExistence type="predicted"/>
<feature type="region of interest" description="Disordered" evidence="1">
    <location>
        <begin position="52"/>
        <end position="79"/>
    </location>
</feature>
<reference evidence="2" key="1">
    <citation type="submission" date="2014-11" db="EMBL/GenBank/DDBJ databases">
        <authorList>
            <person name="Amaro Gonzalez C."/>
        </authorList>
    </citation>
    <scope>NUCLEOTIDE SEQUENCE</scope>
</reference>